<protein>
    <submittedName>
        <fullName evidence="2">Uncharacterized protein</fullName>
    </submittedName>
</protein>
<gene>
    <name evidence="2" type="ORF">CPOL0286_LOCUS10394</name>
</gene>
<proteinExistence type="predicted"/>
<feature type="compositionally biased region" description="Low complexity" evidence="1">
    <location>
        <begin position="37"/>
        <end position="55"/>
    </location>
</feature>
<reference evidence="2" key="1">
    <citation type="submission" date="2021-01" db="EMBL/GenBank/DDBJ databases">
        <authorList>
            <person name="Corre E."/>
            <person name="Pelletier E."/>
            <person name="Niang G."/>
            <person name="Scheremetjew M."/>
            <person name="Finn R."/>
            <person name="Kale V."/>
            <person name="Holt S."/>
            <person name="Cochrane G."/>
            <person name="Meng A."/>
            <person name="Brown T."/>
            <person name="Cohen L."/>
        </authorList>
    </citation>
    <scope>NUCLEOTIDE SEQUENCE</scope>
    <source>
        <strain evidence="2">UIO037</strain>
    </source>
</reference>
<sequence>MPADGHPEDTYYESSDDEGQAATDEIDAFEARLRGDAPPAKKSAPLAPKVPQQKVAVKKGSDYVNSAVKSKAATKSDEQLEAAEAQAAVSDLDRFEQRLGR</sequence>
<accession>A0A6T8A4W2</accession>
<name>A0A6T8A4W2_9EUKA</name>
<feature type="region of interest" description="Disordered" evidence="1">
    <location>
        <begin position="1"/>
        <end position="23"/>
    </location>
</feature>
<feature type="region of interest" description="Disordered" evidence="1">
    <location>
        <begin position="35"/>
        <end position="62"/>
    </location>
</feature>
<feature type="compositionally biased region" description="Acidic residues" evidence="1">
    <location>
        <begin position="10"/>
        <end position="23"/>
    </location>
</feature>
<evidence type="ECO:0000313" key="2">
    <source>
        <dbReference type="EMBL" id="CAE2227227.1"/>
    </source>
</evidence>
<organism evidence="2">
    <name type="scientific">Prymnesium polylepis</name>
    <dbReference type="NCBI Taxonomy" id="72548"/>
    <lineage>
        <taxon>Eukaryota</taxon>
        <taxon>Haptista</taxon>
        <taxon>Haptophyta</taxon>
        <taxon>Prymnesiophyceae</taxon>
        <taxon>Prymnesiales</taxon>
        <taxon>Prymnesiaceae</taxon>
        <taxon>Prymnesium</taxon>
    </lineage>
</organism>
<dbReference type="EMBL" id="HBKO01023002">
    <property type="protein sequence ID" value="CAE2227227.1"/>
    <property type="molecule type" value="Transcribed_RNA"/>
</dbReference>
<dbReference type="AlphaFoldDB" id="A0A6T8A4W2"/>
<evidence type="ECO:0000256" key="1">
    <source>
        <dbReference type="SAM" id="MobiDB-lite"/>
    </source>
</evidence>